<proteinExistence type="predicted"/>
<protein>
    <submittedName>
        <fullName evidence="1">Uncharacterized protein</fullName>
    </submittedName>
</protein>
<name>A0A3P8GJD1_9TREM</name>
<organism evidence="1 2">
    <name type="scientific">Schistosoma mattheei</name>
    <dbReference type="NCBI Taxonomy" id="31246"/>
    <lineage>
        <taxon>Eukaryota</taxon>
        <taxon>Metazoa</taxon>
        <taxon>Spiralia</taxon>
        <taxon>Lophotrochozoa</taxon>
        <taxon>Platyhelminthes</taxon>
        <taxon>Trematoda</taxon>
        <taxon>Digenea</taxon>
        <taxon>Strigeidida</taxon>
        <taxon>Schistosomatoidea</taxon>
        <taxon>Schistosomatidae</taxon>
        <taxon>Schistosoma</taxon>
    </lineage>
</organism>
<keyword evidence="2" id="KW-1185">Reference proteome</keyword>
<evidence type="ECO:0000313" key="2">
    <source>
        <dbReference type="Proteomes" id="UP000269396"/>
    </source>
</evidence>
<sequence>MNNAKLEHEKLMEIYATNEQSLRCLEKRLRFDIQKAK</sequence>
<dbReference type="AlphaFoldDB" id="A0A3P8GJD1"/>
<evidence type="ECO:0000313" key="1">
    <source>
        <dbReference type="EMBL" id="VDP89097.1"/>
    </source>
</evidence>
<gene>
    <name evidence="1" type="ORF">SMTD_LOCUS22925</name>
</gene>
<accession>A0A3P8GJD1</accession>
<dbReference type="Proteomes" id="UP000269396">
    <property type="component" value="Unassembled WGS sequence"/>
</dbReference>
<reference evidence="1 2" key="1">
    <citation type="submission" date="2018-11" db="EMBL/GenBank/DDBJ databases">
        <authorList>
            <consortium name="Pathogen Informatics"/>
        </authorList>
    </citation>
    <scope>NUCLEOTIDE SEQUENCE [LARGE SCALE GENOMIC DNA]</scope>
    <source>
        <strain>Denwood</strain>
        <strain evidence="2">Zambia</strain>
    </source>
</reference>
<dbReference type="EMBL" id="UZAL01056044">
    <property type="protein sequence ID" value="VDP89097.1"/>
    <property type="molecule type" value="Genomic_DNA"/>
</dbReference>